<gene>
    <name evidence="1" type="ORF">H310_15053</name>
</gene>
<dbReference type="STRING" id="157072.A0A024T859"/>
<dbReference type="OrthoDB" id="123070at2759"/>
<name>A0A024T859_9STRA</name>
<evidence type="ECO:0000313" key="1">
    <source>
        <dbReference type="EMBL" id="ETV90114.1"/>
    </source>
</evidence>
<feature type="non-terminal residue" evidence="1">
    <location>
        <position position="1"/>
    </location>
</feature>
<dbReference type="VEuPathDB" id="FungiDB:H310_15053"/>
<dbReference type="GeneID" id="20092103"/>
<sequence>RKPNVPVLCFMGIDGLLETFVSDGTFDQHQFTSCVRSFTTSSSCNQYPGINLIWIMDGAKIHCCDKIIYYLRSL</sequence>
<protein>
    <recommendedName>
        <fullName evidence="2">Tc1-like transposase DDE domain-containing protein</fullName>
    </recommendedName>
</protein>
<dbReference type="RefSeq" id="XP_008881253.1">
    <property type="nucleotide sequence ID" value="XM_008883031.1"/>
</dbReference>
<proteinExistence type="predicted"/>
<dbReference type="EMBL" id="KI914100">
    <property type="protein sequence ID" value="ETV90114.1"/>
    <property type="molecule type" value="Genomic_DNA"/>
</dbReference>
<dbReference type="AlphaFoldDB" id="A0A024T859"/>
<evidence type="ECO:0008006" key="2">
    <source>
        <dbReference type="Google" id="ProtNLM"/>
    </source>
</evidence>
<feature type="non-terminal residue" evidence="1">
    <location>
        <position position="74"/>
    </location>
</feature>
<accession>A0A024T859</accession>
<reference evidence="1" key="1">
    <citation type="submission" date="2013-12" db="EMBL/GenBank/DDBJ databases">
        <title>The Genome Sequence of Aphanomyces invadans NJM9701.</title>
        <authorList>
            <consortium name="The Broad Institute Genomics Platform"/>
            <person name="Russ C."/>
            <person name="Tyler B."/>
            <person name="van West P."/>
            <person name="Dieguez-Uribeondo J."/>
            <person name="Young S.K."/>
            <person name="Zeng Q."/>
            <person name="Gargeya S."/>
            <person name="Fitzgerald M."/>
            <person name="Abouelleil A."/>
            <person name="Alvarado L."/>
            <person name="Chapman S.B."/>
            <person name="Gainer-Dewar J."/>
            <person name="Goldberg J."/>
            <person name="Griggs A."/>
            <person name="Gujja S."/>
            <person name="Hansen M."/>
            <person name="Howarth C."/>
            <person name="Imamovic A."/>
            <person name="Ireland A."/>
            <person name="Larimer J."/>
            <person name="McCowan C."/>
            <person name="Murphy C."/>
            <person name="Pearson M."/>
            <person name="Poon T.W."/>
            <person name="Priest M."/>
            <person name="Roberts A."/>
            <person name="Saif S."/>
            <person name="Shea T."/>
            <person name="Sykes S."/>
            <person name="Wortman J."/>
            <person name="Nusbaum C."/>
            <person name="Birren B."/>
        </authorList>
    </citation>
    <scope>NUCLEOTIDE SEQUENCE [LARGE SCALE GENOMIC DNA]</scope>
    <source>
        <strain evidence="1">NJM9701</strain>
    </source>
</reference>
<organism evidence="1">
    <name type="scientific">Aphanomyces invadans</name>
    <dbReference type="NCBI Taxonomy" id="157072"/>
    <lineage>
        <taxon>Eukaryota</taxon>
        <taxon>Sar</taxon>
        <taxon>Stramenopiles</taxon>
        <taxon>Oomycota</taxon>
        <taxon>Saprolegniomycetes</taxon>
        <taxon>Saprolegniales</taxon>
        <taxon>Verrucalvaceae</taxon>
        <taxon>Aphanomyces</taxon>
    </lineage>
</organism>